<feature type="domain" description="Beta-hexosaminidase bacterial type N-terminal" evidence="8">
    <location>
        <begin position="8"/>
        <end position="134"/>
    </location>
</feature>
<keyword evidence="5" id="KW-0326">Glycosidase</keyword>
<reference evidence="10" key="1">
    <citation type="submission" date="2023-07" db="EMBL/GenBank/DDBJ databases">
        <title>30 novel species of actinomycetes from the DSMZ collection.</title>
        <authorList>
            <person name="Nouioui I."/>
        </authorList>
    </citation>
    <scope>NUCLEOTIDE SEQUENCE [LARGE SCALE GENOMIC DNA]</scope>
    <source>
        <strain evidence="10">DSM 41921</strain>
    </source>
</reference>
<comment type="caution">
    <text evidence="9">The sequence shown here is derived from an EMBL/GenBank/DDBJ whole genome shotgun (WGS) entry which is preliminary data.</text>
</comment>
<dbReference type="InterPro" id="IPR025705">
    <property type="entry name" value="Beta_hexosaminidase_sua/sub"/>
</dbReference>
<accession>A0ABU2P674</accession>
<proteinExistence type="inferred from homology"/>
<evidence type="ECO:0000256" key="6">
    <source>
        <dbReference type="SAM" id="MobiDB-lite"/>
    </source>
</evidence>
<evidence type="ECO:0000256" key="5">
    <source>
        <dbReference type="ARBA" id="ARBA00023295"/>
    </source>
</evidence>
<evidence type="ECO:0000256" key="1">
    <source>
        <dbReference type="ARBA" id="ARBA00001231"/>
    </source>
</evidence>
<dbReference type="InterPro" id="IPR015882">
    <property type="entry name" value="HEX_bac_N"/>
</dbReference>
<evidence type="ECO:0000256" key="2">
    <source>
        <dbReference type="ARBA" id="ARBA00006285"/>
    </source>
</evidence>
<sequence>MTSPPRTPLVPRPAKVRFKAGHFTLDADTCLRVTGGAEPAADLLRTLLAPATGLPLRPAADGPVVLALDPALTGLGDEGYGLTIGPHSLLLRARTLTGLLRGVQTIRQLLPVPALAASPQHDVPWTLPCADLTDVPRRPWRGAMLDVARHFQPLSYLLRYVDLLALHKINVFHLHLTDDQGWRMPVPAYPKLTEIGGHRSQSLIGPGGDRYDGTPHGGAYTRAELARLVDHAAARGITVLPEIEMPGHARAAVAAYPHLGNRPDRTLDVWTRWGVCDTTLGVHEEVFNFCRTVLEEVMDVFPSPYVHIGGDECPTTEWEQSPAARDRARGAGLAGPAALHAWFLDRVGAFLTRHGRRPVAWAETGTELPGGFTVMAWRDPAHALAAARRGHDVINSHHRATYLDYPRSAGPGEPPGQPGGVVGLRDVHRHDPVPETATPEAAARVLGTQAHLWTEYAATPARIEYLTFPRLCALADGAWSGPSTWDDFSSRMAGHSARLDALQVSRHP</sequence>
<dbReference type="PRINTS" id="PR00738">
    <property type="entry name" value="GLHYDRLASE20"/>
</dbReference>
<name>A0ABU2P674_9ACTN</name>
<dbReference type="EC" id="3.2.1.52" evidence="3"/>
<dbReference type="InterPro" id="IPR015883">
    <property type="entry name" value="Glyco_hydro_20_cat"/>
</dbReference>
<feature type="domain" description="Glycoside hydrolase family 20 catalytic" evidence="7">
    <location>
        <begin position="139"/>
        <end position="481"/>
    </location>
</feature>
<comment type="similarity">
    <text evidence="2">Belongs to the glycosyl hydrolase 20 family.</text>
</comment>
<dbReference type="Pfam" id="PF02838">
    <property type="entry name" value="Glyco_hydro_20b"/>
    <property type="match status" value="1"/>
</dbReference>
<dbReference type="SUPFAM" id="SSF55545">
    <property type="entry name" value="beta-N-acetylhexosaminidase-like domain"/>
    <property type="match status" value="1"/>
</dbReference>
<dbReference type="EMBL" id="JAVREU010000001">
    <property type="protein sequence ID" value="MDT0386280.1"/>
    <property type="molecule type" value="Genomic_DNA"/>
</dbReference>
<dbReference type="Proteomes" id="UP001183586">
    <property type="component" value="Unassembled WGS sequence"/>
</dbReference>
<dbReference type="InterPro" id="IPR017853">
    <property type="entry name" value="GH"/>
</dbReference>
<protein>
    <recommendedName>
        <fullName evidence="3">beta-N-acetylhexosaminidase</fullName>
        <ecNumber evidence="3">3.2.1.52</ecNumber>
    </recommendedName>
</protein>
<dbReference type="Pfam" id="PF00728">
    <property type="entry name" value="Glyco_hydro_20"/>
    <property type="match status" value="1"/>
</dbReference>
<dbReference type="SUPFAM" id="SSF51445">
    <property type="entry name" value="(Trans)glycosidases"/>
    <property type="match status" value="1"/>
</dbReference>
<keyword evidence="4" id="KW-0378">Hydrolase</keyword>
<organism evidence="9 10">
    <name type="scientific">Streptomyces dubilierae</name>
    <dbReference type="NCBI Taxonomy" id="3075533"/>
    <lineage>
        <taxon>Bacteria</taxon>
        <taxon>Bacillati</taxon>
        <taxon>Actinomycetota</taxon>
        <taxon>Actinomycetes</taxon>
        <taxon>Kitasatosporales</taxon>
        <taxon>Streptomycetaceae</taxon>
        <taxon>Streptomyces</taxon>
    </lineage>
</organism>
<feature type="region of interest" description="Disordered" evidence="6">
    <location>
        <begin position="406"/>
        <end position="437"/>
    </location>
</feature>
<keyword evidence="10" id="KW-1185">Reference proteome</keyword>
<dbReference type="InterPro" id="IPR029018">
    <property type="entry name" value="Hex-like_dom2"/>
</dbReference>
<evidence type="ECO:0000256" key="3">
    <source>
        <dbReference type="ARBA" id="ARBA00012663"/>
    </source>
</evidence>
<dbReference type="PANTHER" id="PTHR22600">
    <property type="entry name" value="BETA-HEXOSAMINIDASE"/>
    <property type="match status" value="1"/>
</dbReference>
<evidence type="ECO:0000259" key="8">
    <source>
        <dbReference type="Pfam" id="PF02838"/>
    </source>
</evidence>
<evidence type="ECO:0000259" key="7">
    <source>
        <dbReference type="Pfam" id="PF00728"/>
    </source>
</evidence>
<evidence type="ECO:0000313" key="9">
    <source>
        <dbReference type="EMBL" id="MDT0386280.1"/>
    </source>
</evidence>
<dbReference type="Gene3D" id="3.30.379.10">
    <property type="entry name" value="Chitobiase/beta-hexosaminidase domain 2-like"/>
    <property type="match status" value="1"/>
</dbReference>
<comment type="catalytic activity">
    <reaction evidence="1">
        <text>Hydrolysis of terminal non-reducing N-acetyl-D-hexosamine residues in N-acetyl-beta-D-hexosaminides.</text>
        <dbReference type="EC" id="3.2.1.52"/>
    </reaction>
</comment>
<dbReference type="RefSeq" id="WP_311678556.1">
    <property type="nucleotide sequence ID" value="NZ_JAVREU010000001.1"/>
</dbReference>
<evidence type="ECO:0000256" key="4">
    <source>
        <dbReference type="ARBA" id="ARBA00022801"/>
    </source>
</evidence>
<dbReference type="CDD" id="cd06563">
    <property type="entry name" value="GH20_chitobiase-like"/>
    <property type="match status" value="1"/>
</dbReference>
<gene>
    <name evidence="9" type="ORF">RM641_02480</name>
</gene>
<dbReference type="PANTHER" id="PTHR22600:SF57">
    <property type="entry name" value="BETA-N-ACETYLHEXOSAMINIDASE"/>
    <property type="match status" value="1"/>
</dbReference>
<evidence type="ECO:0000313" key="10">
    <source>
        <dbReference type="Proteomes" id="UP001183586"/>
    </source>
</evidence>
<dbReference type="Gene3D" id="3.20.20.80">
    <property type="entry name" value="Glycosidases"/>
    <property type="match status" value="1"/>
</dbReference>